<evidence type="ECO:0000256" key="4">
    <source>
        <dbReference type="SAM" id="Phobius"/>
    </source>
</evidence>
<dbReference type="SUPFAM" id="SSF111369">
    <property type="entry name" value="HlyD-like secretion proteins"/>
    <property type="match status" value="1"/>
</dbReference>
<feature type="domain" description="CusB-like beta-barrel" evidence="9">
    <location>
        <begin position="255"/>
        <end position="329"/>
    </location>
</feature>
<dbReference type="Pfam" id="PF25954">
    <property type="entry name" value="Beta-barrel_RND_2"/>
    <property type="match status" value="1"/>
</dbReference>
<evidence type="ECO:0000259" key="5">
    <source>
        <dbReference type="Pfam" id="PF11827"/>
    </source>
</evidence>
<accession>A0ABV8JLW8</accession>
<dbReference type="Pfam" id="PF19335">
    <property type="entry name" value="HMBD"/>
    <property type="match status" value="1"/>
</dbReference>
<dbReference type="Proteomes" id="UP001595814">
    <property type="component" value="Unassembled WGS sequence"/>
</dbReference>
<gene>
    <name evidence="11" type="ORF">ACFOUT_02735</name>
</gene>
<dbReference type="InterPro" id="IPR058791">
    <property type="entry name" value="3HB_CusB"/>
</dbReference>
<evidence type="ECO:0000259" key="9">
    <source>
        <dbReference type="Pfam" id="PF25954"/>
    </source>
</evidence>
<dbReference type="InterPro" id="IPR021782">
    <property type="entry name" value="DUF3347"/>
</dbReference>
<dbReference type="InterPro" id="IPR058792">
    <property type="entry name" value="Beta-barrel_RND_2"/>
</dbReference>
<evidence type="ECO:0000256" key="3">
    <source>
        <dbReference type="SAM" id="MobiDB-lite"/>
    </source>
</evidence>
<dbReference type="Pfam" id="PF25919">
    <property type="entry name" value="BSH_CusB"/>
    <property type="match status" value="1"/>
</dbReference>
<keyword evidence="4" id="KW-1133">Transmembrane helix</keyword>
<evidence type="ECO:0000313" key="12">
    <source>
        <dbReference type="Proteomes" id="UP001595814"/>
    </source>
</evidence>
<proteinExistence type="inferred from homology"/>
<feature type="transmembrane region" description="Helical" evidence="4">
    <location>
        <begin position="5"/>
        <end position="23"/>
    </location>
</feature>
<dbReference type="InterPro" id="IPR058649">
    <property type="entry name" value="CzcB_C"/>
</dbReference>
<keyword evidence="12" id="KW-1185">Reference proteome</keyword>
<reference evidence="12" key="1">
    <citation type="journal article" date="2019" name="Int. J. Syst. Evol. Microbiol.">
        <title>The Global Catalogue of Microorganisms (GCM) 10K type strain sequencing project: providing services to taxonomists for standard genome sequencing and annotation.</title>
        <authorList>
            <consortium name="The Broad Institute Genomics Platform"/>
            <consortium name="The Broad Institute Genome Sequencing Center for Infectious Disease"/>
            <person name="Wu L."/>
            <person name="Ma J."/>
        </authorList>
    </citation>
    <scope>NUCLEOTIDE SEQUENCE [LARGE SCALE GENOMIC DNA]</scope>
    <source>
        <strain evidence="12">CECT 7477</strain>
    </source>
</reference>
<protein>
    <submittedName>
        <fullName evidence="11">Efflux RND transporter periplasmic adaptor subunit</fullName>
    </submittedName>
</protein>
<sequence>MNKNIIYIGTALIVGLLAGYFIFSSLSEDEMAVKDLSDMSDTHDHSGEAAEQMWTCSMHPQIMQPEPGDCPICGMDLIPAETGADGLSANEIKMTDNAMALANIRTTVVGTGGVDGNSLKLSGKIRENEEANAVQVTYFAGRIEKLYVNYAGERVAKGRLLATIYSPELVSAQQELLTAASLKESQLALYKAVRNKLKLWKLSDKQINSIEESGQVQENFPVYATVSGTVTEKMVEEGDYVKQGQPLYKIANLNSVWAVFDAYENQIASLKTGQEIKLTTNAYPNKEFTAKVSFVDPLLNSATRTVMVRAVLNNSEDLLKPGMFVEGRIDMPNDESDEVINVPSTAVMWTGERSVVYVKTNPNEPIFEMREVALGNSNGDSFTILNGLESGDEIVTNGTFTVDAAAQLQGKKSMMNTEGGKTMTGHEGHLGMQPESGETSKPTVDHTKMNERLEVSKKFQGQLKEVFEVYILIKDALVADNAGKAQSSAKEIGESLSKVDMKLLEDEKAHKHWMTIQKELKASANAIANASEIEEQRNHFKHLSAHMISGIQLFGIDQTVYTNYCPMADSNKGANWLSLEKEIRNPYYGEAMLTCGEVKATIQ</sequence>
<feature type="domain" description="DUF3347" evidence="5">
    <location>
        <begin position="466"/>
        <end position="558"/>
    </location>
</feature>
<dbReference type="RefSeq" id="WP_192462300.1">
    <property type="nucleotide sequence ID" value="NZ_JACYFJ010000003.1"/>
</dbReference>
<dbReference type="InterPro" id="IPR058790">
    <property type="entry name" value="BSH_CusB"/>
</dbReference>
<comment type="similarity">
    <text evidence="1">Belongs to the membrane fusion protein (MFP) (TC 8.A.1) family.</text>
</comment>
<feature type="domain" description="CzcB-like C-terminal circularly permuted SH3-like" evidence="10">
    <location>
        <begin position="340"/>
        <end position="402"/>
    </location>
</feature>
<dbReference type="InterPro" id="IPR006143">
    <property type="entry name" value="RND_pump_MFP"/>
</dbReference>
<evidence type="ECO:0000259" key="7">
    <source>
        <dbReference type="Pfam" id="PF25869"/>
    </source>
</evidence>
<comment type="caution">
    <text evidence="11">The sequence shown here is derived from an EMBL/GenBank/DDBJ whole genome shotgun (WGS) entry which is preliminary data.</text>
</comment>
<feature type="domain" description="Heavy metal binding" evidence="6">
    <location>
        <begin position="54"/>
        <end position="80"/>
    </location>
</feature>
<evidence type="ECO:0000259" key="6">
    <source>
        <dbReference type="Pfam" id="PF19335"/>
    </source>
</evidence>
<dbReference type="PANTHER" id="PTHR30097">
    <property type="entry name" value="CATION EFFLUX SYSTEM PROTEIN CUSB"/>
    <property type="match status" value="1"/>
</dbReference>
<keyword evidence="2" id="KW-0813">Transport</keyword>
<name>A0ABV8JLW8_9FLAO</name>
<dbReference type="NCBIfam" id="TIGR01730">
    <property type="entry name" value="RND_mfp"/>
    <property type="match status" value="1"/>
</dbReference>
<organism evidence="11 12">
    <name type="scientific">Euzebyella saccharophila</name>
    <dbReference type="NCBI Taxonomy" id="679664"/>
    <lineage>
        <taxon>Bacteria</taxon>
        <taxon>Pseudomonadati</taxon>
        <taxon>Bacteroidota</taxon>
        <taxon>Flavobacteriia</taxon>
        <taxon>Flavobacteriales</taxon>
        <taxon>Flavobacteriaceae</taxon>
        <taxon>Euzebyella</taxon>
    </lineage>
</organism>
<dbReference type="Gene3D" id="6.10.140.730">
    <property type="match status" value="1"/>
</dbReference>
<dbReference type="Gene3D" id="2.40.420.20">
    <property type="match status" value="1"/>
</dbReference>
<evidence type="ECO:0000259" key="8">
    <source>
        <dbReference type="Pfam" id="PF25919"/>
    </source>
</evidence>
<feature type="domain" description="CusB-like barrel-sandwich hybrid" evidence="8">
    <location>
        <begin position="139"/>
        <end position="251"/>
    </location>
</feature>
<feature type="domain" description="CusB-like three alpha-helical bundle" evidence="7">
    <location>
        <begin position="168"/>
        <end position="218"/>
    </location>
</feature>
<evidence type="ECO:0000259" key="10">
    <source>
        <dbReference type="Pfam" id="PF25975"/>
    </source>
</evidence>
<evidence type="ECO:0000256" key="2">
    <source>
        <dbReference type="ARBA" id="ARBA00022448"/>
    </source>
</evidence>
<evidence type="ECO:0000256" key="1">
    <source>
        <dbReference type="ARBA" id="ARBA00009477"/>
    </source>
</evidence>
<keyword evidence="4" id="KW-0812">Transmembrane</keyword>
<dbReference type="Pfam" id="PF25869">
    <property type="entry name" value="3HB_CusB"/>
    <property type="match status" value="1"/>
</dbReference>
<keyword evidence="4" id="KW-0472">Membrane</keyword>
<dbReference type="Pfam" id="PF11827">
    <property type="entry name" value="DUF3347"/>
    <property type="match status" value="1"/>
</dbReference>
<evidence type="ECO:0000313" key="11">
    <source>
        <dbReference type="EMBL" id="MFC4094773.1"/>
    </source>
</evidence>
<dbReference type="EMBL" id="JBHSAW010000003">
    <property type="protein sequence ID" value="MFC4094773.1"/>
    <property type="molecule type" value="Genomic_DNA"/>
</dbReference>
<feature type="region of interest" description="Disordered" evidence="3">
    <location>
        <begin position="425"/>
        <end position="444"/>
    </location>
</feature>
<dbReference type="Gene3D" id="2.40.30.170">
    <property type="match status" value="1"/>
</dbReference>
<dbReference type="PANTHER" id="PTHR30097:SF4">
    <property type="entry name" value="SLR6042 PROTEIN"/>
    <property type="match status" value="1"/>
</dbReference>
<dbReference type="InterPro" id="IPR045800">
    <property type="entry name" value="HMBD"/>
</dbReference>
<dbReference type="InterPro" id="IPR051909">
    <property type="entry name" value="MFP_Cation_Efflux"/>
</dbReference>
<dbReference type="Pfam" id="PF25975">
    <property type="entry name" value="CzcB_C"/>
    <property type="match status" value="1"/>
</dbReference>